<name>A0A5J4P1R2_9TREM</name>
<dbReference type="EMBL" id="QNGE01000245">
    <property type="protein sequence ID" value="KAA3681248.1"/>
    <property type="molecule type" value="Genomic_DNA"/>
</dbReference>
<evidence type="ECO:0000313" key="3">
    <source>
        <dbReference type="Proteomes" id="UP000324629"/>
    </source>
</evidence>
<gene>
    <name evidence="2" type="ORF">DEA37_0012254</name>
</gene>
<organism evidence="2 3">
    <name type="scientific">Paragonimus westermani</name>
    <dbReference type="NCBI Taxonomy" id="34504"/>
    <lineage>
        <taxon>Eukaryota</taxon>
        <taxon>Metazoa</taxon>
        <taxon>Spiralia</taxon>
        <taxon>Lophotrochozoa</taxon>
        <taxon>Platyhelminthes</taxon>
        <taxon>Trematoda</taxon>
        <taxon>Digenea</taxon>
        <taxon>Plagiorchiida</taxon>
        <taxon>Troglotremata</taxon>
        <taxon>Troglotrematidae</taxon>
        <taxon>Paragonimus</taxon>
    </lineage>
</organism>
<protein>
    <submittedName>
        <fullName evidence="2">Uncharacterized protein</fullName>
    </submittedName>
</protein>
<reference evidence="2 3" key="1">
    <citation type="journal article" date="2019" name="Gigascience">
        <title>Whole-genome sequence of the oriental lung fluke Paragonimus westermani.</title>
        <authorList>
            <person name="Oey H."/>
            <person name="Zakrzewski M."/>
            <person name="Narain K."/>
            <person name="Devi K.R."/>
            <person name="Agatsuma T."/>
            <person name="Nawaratna S."/>
            <person name="Gobert G.N."/>
            <person name="Jones M.K."/>
            <person name="Ragan M.A."/>
            <person name="McManus D.P."/>
            <person name="Krause L."/>
        </authorList>
    </citation>
    <scope>NUCLEOTIDE SEQUENCE [LARGE SCALE GENOMIC DNA]</scope>
    <source>
        <strain evidence="2 3">IND2009</strain>
    </source>
</reference>
<accession>A0A5J4P1R2</accession>
<keyword evidence="3" id="KW-1185">Reference proteome</keyword>
<feature type="compositionally biased region" description="Polar residues" evidence="1">
    <location>
        <begin position="668"/>
        <end position="677"/>
    </location>
</feature>
<feature type="region of interest" description="Disordered" evidence="1">
    <location>
        <begin position="351"/>
        <end position="395"/>
    </location>
</feature>
<sequence>MNHMLLQGKTSTKSAYCEEDFNTALSAFDETVSQTFGTAVKRSSAYELRPFHEEVRHNSLKKDKKESVYSEKVSESHGYSKHNQPRNHNEFISVYESKPSRTYATEQTRSHFNSTGLTNGTQDPTETSPSRILRLGVRELKQIQPERSQQTSFPVKSSLSGAPQAVENGWQTQSNLSVIEVIEVDADIDGIAVGMPDSRKLPVTPTAPRVCRTYSYFAKLKSGLKEWIELQTNLLQQAELDQDSETEKVISGLLVLLKRRLKTITYLERDYMEYYKLYRKLRSSQKGRQSWYINRSPPAHEKKISKSALVLSSAHESGCDVESSDKIGKQPSTTNLLRSVWGSSALSVLTSRNKRKPGSPPDSLEQSFETCASEHGPNSSHELKAKRQKSRSIVRASRAVKTESLMESNVKQEEYLKMQLCLIEAQMEYLSGTLKCEVIGISGTSLYINRDDFKIGIKHGPPTLPTLYELDGTKAKLIPINRSTIQLNQKSTEEDKWTTHGRVQSSQSIGRRNQEHNKICSSEGRQPYIFPKQIWDHSSHVFSLAIDSVLTLKASELKRFGRDDLLQHQAFDVIGLLKPKAYHLSTPLKHGDRVRFHWLMQWSPLADTDDLSLVYYTPSKLRQSDNSPTDFQRKRKSTSIRFLLNGNELSQTDSRVIESSPVADGDRSTYSGRTSYASSSMDSSDNIISNKLEKQGHDLNGIPNKPCSVTIISVRPRRLSERSSTRTTELPHWISMPNLEKMTIQPKQVQETYHKTKFITITDASKRAKPIVEQSGSDLDLASEVSQPFHVVPRNVHSGSLCIRHNIREKLEKIHCKLGLLQNASSISSVLLQQLKTSLNNLSIALEQVAPKTPTAKSQVHQVISKTSRSDHPQQTKHKVGKVDTLTALWESFAFLEYSNPNQQKTRVSPNSSSSSSSSVLPSKSDCSDLVCMPTQRLSSGSVQLDMVLDWHVDYIDRLLNHISAQNYTNDDNLVESIETSFTRRLYNMLDGTRKPIDLVGTPVHAYLAAVALAGQVEVLSDLTNVIKKITQDPVAALHDYAASTVGSQSSSRFRGAPQFMYKLVYPEEKNTGHMRQVEREPQLLLEVRPLQSKIIEFYREKLSNSWLNVDAKKVVDILIEDLLHVDVNGENLTSIPVTHLKQRFGLIARVDEHLRPVRLRNAEFGESLDDTLYEVLYYLAGQSYIQEKLHSPSASQTLSSLPYYKRSHSSLFGSWHHTDTRVNSQIFPSSTSFSSVSLSENRQLPLPTYLSTHTWLAVASLRGSADREVALKSTNLLLQFDHELTELLRAKRLFNLNVVRGDSERIGRLPVLFLAGPPVVLTEAFTDLLAQMEQPADFLPPLWTGLVLGIEQRLMQDQRISGMEGLTLLIEQKYNNLKYGPRSLVSVGSKSQKEVFDILSTIAAAKLFCYLRSSDLDQNVRNMAKYVMRKLEAQSNSSPRQVHSCRDTHASECYSTPNFIGILSSSVYNNSLASKLSLAVSHATTCSLGLLGFSSPQH</sequence>
<feature type="compositionally biased region" description="Polar residues" evidence="1">
    <location>
        <begin position="501"/>
        <end position="511"/>
    </location>
</feature>
<feature type="region of interest" description="Disordered" evidence="1">
    <location>
        <begin position="903"/>
        <end position="927"/>
    </location>
</feature>
<dbReference type="Proteomes" id="UP000324629">
    <property type="component" value="Unassembled WGS sequence"/>
</dbReference>
<feature type="compositionally biased region" description="Basic and acidic residues" evidence="1">
    <location>
        <begin position="56"/>
        <end position="75"/>
    </location>
</feature>
<proteinExistence type="predicted"/>
<feature type="compositionally biased region" description="Polar residues" evidence="1">
    <location>
        <begin position="364"/>
        <end position="380"/>
    </location>
</feature>
<evidence type="ECO:0000313" key="2">
    <source>
        <dbReference type="EMBL" id="KAA3681248.1"/>
    </source>
</evidence>
<comment type="caution">
    <text evidence="2">The sequence shown here is derived from an EMBL/GenBank/DDBJ whole genome shotgun (WGS) entry which is preliminary data.</text>
</comment>
<feature type="region of interest" description="Disordered" evidence="1">
    <location>
        <begin position="100"/>
        <end position="130"/>
    </location>
</feature>
<feature type="compositionally biased region" description="Low complexity" evidence="1">
    <location>
        <begin position="909"/>
        <end position="925"/>
    </location>
</feature>
<feature type="region of interest" description="Disordered" evidence="1">
    <location>
        <begin position="658"/>
        <end position="683"/>
    </location>
</feature>
<feature type="region of interest" description="Disordered" evidence="1">
    <location>
        <begin position="56"/>
        <end position="88"/>
    </location>
</feature>
<evidence type="ECO:0000256" key="1">
    <source>
        <dbReference type="SAM" id="MobiDB-lite"/>
    </source>
</evidence>
<feature type="region of interest" description="Disordered" evidence="1">
    <location>
        <begin position="489"/>
        <end position="513"/>
    </location>
</feature>